<evidence type="ECO:0000313" key="3">
    <source>
        <dbReference type="RefSeq" id="XP_020828215.1"/>
    </source>
</evidence>
<feature type="domain" description="VWFD" evidence="1">
    <location>
        <begin position="353"/>
        <end position="526"/>
    </location>
</feature>
<dbReference type="InParanoid" id="A0A6P5J1K9"/>
<dbReference type="KEGG" id="pcw:110198351"/>
<proteinExistence type="predicted"/>
<protein>
    <submittedName>
        <fullName evidence="3">Uncharacterized protein LOC110198351</fullName>
    </submittedName>
</protein>
<dbReference type="Pfam" id="PF08742">
    <property type="entry name" value="C8"/>
    <property type="match status" value="1"/>
</dbReference>
<gene>
    <name evidence="3" type="primary">LOC110198351</name>
</gene>
<dbReference type="SMART" id="SM00216">
    <property type="entry name" value="VWD"/>
    <property type="match status" value="1"/>
</dbReference>
<sequence length="609" mass="67532">MEREEKLELTASRAPDCLWAYLAYGKGTKEEGVEISACSDGRQVAKAEAVLRVSGGQNEHLGQLVLRAANQSLSLAAHGCITPIGNMESKLAEVGSHLQARLVEKFQLFDTYLQKFRDVVHQIDFLDGAAGWVLQMSQAAVRALQAGGRAAAGLWRQSSARQVLRHHLPLHLERLQTVMEQTQSELQKPLATLKDAYYEVTLKPLDEVWQERTEEAMKRMQAYVPSGMKDTWLMRPILLSLQAVKGALDLGRTVGCGSGCPPDTEVGRSQVLQSNTKNTETFVQYLQLLCEELLCGGKASSAARRDQPMDLAKVTNYLIEEKLLQPLRELYGINLLAEYYRIKHRLLENPFEHHAVMIGDRHVVTFDGQAYDLTSKCSLLLAKDFAHNSFMFLLNQSNTGPRSLYVELNHTAFIIYPGLKVYKIYDSSLMEENCPSLDLLPAKVRANGRKEVHKIELSSENGAMVSCDIQSDLCSMTLDGWNHGMSAGILGTNDNEAGNDLLLPNGSVAGNLDDFIEAWQVDDECRTKRGKAEVCLGAASSRLCKAFFQDAHSELRHCFQVVDPAPFYSMCIRDTCEISELQAACGMVSAYIHLCSRGFVPLATPPPCV</sequence>
<dbReference type="AlphaFoldDB" id="A0A6P5J1K9"/>
<evidence type="ECO:0000259" key="1">
    <source>
        <dbReference type="PROSITE" id="PS51233"/>
    </source>
</evidence>
<dbReference type="RefSeq" id="XP_020828215.1">
    <property type="nucleotide sequence ID" value="XM_020972556.1"/>
</dbReference>
<dbReference type="PROSITE" id="PS51233">
    <property type="entry name" value="VWFD"/>
    <property type="match status" value="1"/>
</dbReference>
<dbReference type="PANTHER" id="PTHR37860">
    <property type="entry name" value="AGAP008810-PA"/>
    <property type="match status" value="1"/>
</dbReference>
<dbReference type="InterPro" id="IPR014853">
    <property type="entry name" value="VWF/SSPO/ZAN-like_Cys-rich_dom"/>
</dbReference>
<dbReference type="Pfam" id="PF00094">
    <property type="entry name" value="VWD"/>
    <property type="match status" value="1"/>
</dbReference>
<dbReference type="InterPro" id="IPR001846">
    <property type="entry name" value="VWF_type-D"/>
</dbReference>
<dbReference type="GeneID" id="110198351"/>
<dbReference type="Proteomes" id="UP000515140">
    <property type="component" value="Unplaced"/>
</dbReference>
<name>A0A6P5J1K9_PHACI</name>
<accession>A0A6P5J1K9</accession>
<evidence type="ECO:0000313" key="2">
    <source>
        <dbReference type="Proteomes" id="UP000515140"/>
    </source>
</evidence>
<dbReference type="PANTHER" id="PTHR37860:SF2">
    <property type="entry name" value="VITELLOGENIN DOMAIN-CONTAINING PROTEIN"/>
    <property type="match status" value="1"/>
</dbReference>
<organism evidence="2 3">
    <name type="scientific">Phascolarctos cinereus</name>
    <name type="common">Koala</name>
    <dbReference type="NCBI Taxonomy" id="38626"/>
    <lineage>
        <taxon>Eukaryota</taxon>
        <taxon>Metazoa</taxon>
        <taxon>Chordata</taxon>
        <taxon>Craniata</taxon>
        <taxon>Vertebrata</taxon>
        <taxon>Euteleostomi</taxon>
        <taxon>Mammalia</taxon>
        <taxon>Metatheria</taxon>
        <taxon>Diprotodontia</taxon>
        <taxon>Phascolarctidae</taxon>
        <taxon>Phascolarctos</taxon>
    </lineage>
</organism>
<reference evidence="3" key="1">
    <citation type="submission" date="2025-08" db="UniProtKB">
        <authorList>
            <consortium name="RefSeq"/>
        </authorList>
    </citation>
    <scope>IDENTIFICATION</scope>
    <source>
        <tissue evidence="3">Spleen</tissue>
    </source>
</reference>
<keyword evidence="2" id="KW-1185">Reference proteome</keyword>